<name>L8PSP2_STRVR</name>
<dbReference type="PATRIC" id="fig|1160705.3.peg.601"/>
<dbReference type="Pfam" id="PF01814">
    <property type="entry name" value="Hemerythrin"/>
    <property type="match status" value="1"/>
</dbReference>
<dbReference type="PANTHER" id="PTHR35585:SF1">
    <property type="entry name" value="HHE DOMAIN PROTEIN (AFU_ORTHOLOGUE AFUA_4G00730)"/>
    <property type="match status" value="1"/>
</dbReference>
<evidence type="ECO:0000313" key="3">
    <source>
        <dbReference type="EMBL" id="ELS58427.1"/>
    </source>
</evidence>
<evidence type="ECO:0000313" key="4">
    <source>
        <dbReference type="Proteomes" id="UP000011205"/>
    </source>
</evidence>
<feature type="region of interest" description="Disordered" evidence="1">
    <location>
        <begin position="142"/>
        <end position="190"/>
    </location>
</feature>
<gene>
    <name evidence="3" type="ORF">STVIR_0606</name>
</gene>
<evidence type="ECO:0000256" key="1">
    <source>
        <dbReference type="SAM" id="MobiDB-lite"/>
    </source>
</evidence>
<dbReference type="InterPro" id="IPR012312">
    <property type="entry name" value="Hemerythrin-like"/>
</dbReference>
<accession>L8PSP2</accession>
<comment type="caution">
    <text evidence="3">The sequence shown here is derived from an EMBL/GenBank/DDBJ whole genome shotgun (WGS) entry which is preliminary data.</text>
</comment>
<organism evidence="3 4">
    <name type="scientific">Streptomyces viridochromogenes Tue57</name>
    <dbReference type="NCBI Taxonomy" id="1160705"/>
    <lineage>
        <taxon>Bacteria</taxon>
        <taxon>Bacillati</taxon>
        <taxon>Actinomycetota</taxon>
        <taxon>Actinomycetes</taxon>
        <taxon>Kitasatosporales</taxon>
        <taxon>Streptomycetaceae</taxon>
        <taxon>Streptomyces</taxon>
    </lineage>
</organism>
<feature type="compositionally biased region" description="Pro residues" evidence="1">
    <location>
        <begin position="154"/>
        <end position="163"/>
    </location>
</feature>
<dbReference type="Gene3D" id="1.20.120.520">
    <property type="entry name" value="nmb1532 protein domain like"/>
    <property type="match status" value="1"/>
</dbReference>
<dbReference type="EMBL" id="AMLP01000024">
    <property type="protein sequence ID" value="ELS58427.1"/>
    <property type="molecule type" value="Genomic_DNA"/>
</dbReference>
<feature type="domain" description="Hemerythrin-like" evidence="2">
    <location>
        <begin position="10"/>
        <end position="128"/>
    </location>
</feature>
<evidence type="ECO:0000259" key="2">
    <source>
        <dbReference type="Pfam" id="PF01814"/>
    </source>
</evidence>
<dbReference type="Proteomes" id="UP000011205">
    <property type="component" value="Unassembled WGS sequence"/>
</dbReference>
<dbReference type="PANTHER" id="PTHR35585">
    <property type="entry name" value="HHE DOMAIN PROTEIN (AFU_ORTHOLOGUE AFUA_4G00730)"/>
    <property type="match status" value="1"/>
</dbReference>
<protein>
    <recommendedName>
        <fullName evidence="2">Hemerythrin-like domain-containing protein</fullName>
    </recommendedName>
</protein>
<reference evidence="3 4" key="1">
    <citation type="journal article" date="2013" name="Genome Announc.">
        <title>Draft Genome Sequence of Streptomyces viridochromogenes Strain Tu57, Producer of Avilamycin.</title>
        <authorList>
            <person name="Gruning B.A."/>
            <person name="Erxleben A."/>
            <person name="Hahnlein A."/>
            <person name="Gunther S."/>
        </authorList>
    </citation>
    <scope>NUCLEOTIDE SEQUENCE [LARGE SCALE GENOMIC DNA]</scope>
    <source>
        <strain evidence="3 4">Tue57</strain>
    </source>
</reference>
<dbReference type="AlphaFoldDB" id="L8PSP2"/>
<sequence length="190" mass="21027">MKDMGHGGNVIDELMTDHREVEELFGRIEGLPPGAKDRKVYADQATIELVRHSVAEEEYLYPAVREHVAGGDAMADKEIDDHSKAERMMKDLEGCDADDPEFDRLIGMLMSEVRSHIADEEQNLFPKLRAACTAQTLDDLGDKVRQAKKMAPTRPHPSAPDKPPANKLLAPGAGLVDRMRDALTGRGKKD</sequence>
<proteinExistence type="predicted"/>
<dbReference type="CDD" id="cd12108">
    <property type="entry name" value="Hr-like"/>
    <property type="match status" value="1"/>
</dbReference>